<proteinExistence type="predicted"/>
<dbReference type="SUPFAM" id="SSF46955">
    <property type="entry name" value="Putative DNA-binding domain"/>
    <property type="match status" value="1"/>
</dbReference>
<name>A0ABQ0JZD4_9BACT</name>
<evidence type="ECO:0000313" key="1">
    <source>
        <dbReference type="EMBL" id="GAN34104.1"/>
    </source>
</evidence>
<sequence>MRGAEHRRICVVSEKISGVVINMGKLTSNEVCKAFSISKTTLTNWINRGCPHEQTAKGKLFVLAEVIKWHQEKFLKTESSDTEGLTKARAMKEHFRALLAELEFKEKNGELVPAKDVKDAAFLKARQIRDGLLIIPNRISDLLAGEINAAGRIDKTRVHEILGKELRQALENLSNNLNRPEGVNGKKN</sequence>
<evidence type="ECO:0000313" key="2">
    <source>
        <dbReference type="Proteomes" id="UP000032309"/>
    </source>
</evidence>
<dbReference type="Proteomes" id="UP000032309">
    <property type="component" value="Unassembled WGS sequence"/>
</dbReference>
<dbReference type="InterPro" id="IPR036388">
    <property type="entry name" value="WH-like_DNA-bd_sf"/>
</dbReference>
<dbReference type="InterPro" id="IPR009061">
    <property type="entry name" value="DNA-bd_dom_put_sf"/>
</dbReference>
<accession>A0ABQ0JZD4</accession>
<comment type="caution">
    <text evidence="1">The sequence shown here is derived from an EMBL/GenBank/DDBJ whole genome shotgun (WGS) entry which is preliminary data.</text>
</comment>
<keyword evidence="2" id="KW-1185">Reference proteome</keyword>
<gene>
    <name evidence="1" type="ORF">BROSI_A2640</name>
</gene>
<protein>
    <submittedName>
        <fullName evidence="1">Uncharacterized protein</fullName>
    </submittedName>
</protein>
<organism evidence="1 2">
    <name type="scientific">Candidatus Brocadia sinica JPN1</name>
    <dbReference type="NCBI Taxonomy" id="1197129"/>
    <lineage>
        <taxon>Bacteria</taxon>
        <taxon>Pseudomonadati</taxon>
        <taxon>Planctomycetota</taxon>
        <taxon>Candidatus Brocadiia</taxon>
        <taxon>Candidatus Brocadiales</taxon>
        <taxon>Candidatus Brocadiaceae</taxon>
        <taxon>Candidatus Brocadia</taxon>
    </lineage>
</organism>
<reference evidence="2" key="1">
    <citation type="journal article" date="2015" name="Genome Announc.">
        <title>Draft Genome Sequence of an Anaerobic Ammonium-Oxidizing Bacterium, "Candidatus Brocadia sinica".</title>
        <authorList>
            <person name="Oshiki M."/>
            <person name="Shinyako-Hata K."/>
            <person name="Satoh H."/>
            <person name="Okabe S."/>
        </authorList>
    </citation>
    <scope>NUCLEOTIDE SEQUENCE [LARGE SCALE GENOMIC DNA]</scope>
    <source>
        <strain evidence="2">JPN1</strain>
    </source>
</reference>
<dbReference type="Gene3D" id="1.10.10.10">
    <property type="entry name" value="Winged helix-like DNA-binding domain superfamily/Winged helix DNA-binding domain"/>
    <property type="match status" value="1"/>
</dbReference>
<dbReference type="EMBL" id="BAFN01000001">
    <property type="protein sequence ID" value="GAN34104.1"/>
    <property type="molecule type" value="Genomic_DNA"/>
</dbReference>